<feature type="compositionally biased region" description="Polar residues" evidence="1">
    <location>
        <begin position="104"/>
        <end position="132"/>
    </location>
</feature>
<evidence type="ECO:0000313" key="4">
    <source>
        <dbReference type="Proteomes" id="UP000567885"/>
    </source>
</evidence>
<proteinExistence type="predicted"/>
<evidence type="ECO:0008006" key="5">
    <source>
        <dbReference type="Google" id="ProtNLM"/>
    </source>
</evidence>
<gene>
    <name evidence="3" type="ORF">FHETE_7861</name>
</gene>
<feature type="transmembrane region" description="Helical" evidence="2">
    <location>
        <begin position="63"/>
        <end position="85"/>
    </location>
</feature>
<feature type="region of interest" description="Disordered" evidence="1">
    <location>
        <begin position="104"/>
        <end position="140"/>
    </location>
</feature>
<feature type="region of interest" description="Disordered" evidence="1">
    <location>
        <begin position="1"/>
        <end position="30"/>
    </location>
</feature>
<keyword evidence="4" id="KW-1185">Reference proteome</keyword>
<evidence type="ECO:0000256" key="2">
    <source>
        <dbReference type="SAM" id="Phobius"/>
    </source>
</evidence>
<dbReference type="OrthoDB" id="5358884at2759"/>
<organism evidence="3 4">
    <name type="scientific">Fusarium heterosporum</name>
    <dbReference type="NCBI Taxonomy" id="42747"/>
    <lineage>
        <taxon>Eukaryota</taxon>
        <taxon>Fungi</taxon>
        <taxon>Dikarya</taxon>
        <taxon>Ascomycota</taxon>
        <taxon>Pezizomycotina</taxon>
        <taxon>Sordariomycetes</taxon>
        <taxon>Hypocreomycetidae</taxon>
        <taxon>Hypocreales</taxon>
        <taxon>Nectriaceae</taxon>
        <taxon>Fusarium</taxon>
        <taxon>Fusarium heterosporum species complex</taxon>
    </lineage>
</organism>
<accession>A0A8H5SZB8</accession>
<keyword evidence="2" id="KW-0812">Transmembrane</keyword>
<keyword evidence="2" id="KW-0472">Membrane</keyword>
<comment type="caution">
    <text evidence="3">The sequence shown here is derived from an EMBL/GenBank/DDBJ whole genome shotgun (WGS) entry which is preliminary data.</text>
</comment>
<reference evidence="3 4" key="1">
    <citation type="submission" date="2020-05" db="EMBL/GenBank/DDBJ databases">
        <title>Identification and distribution of gene clusters putatively required for synthesis of sphingolipid metabolism inhibitors in phylogenetically diverse species of the filamentous fungus Fusarium.</title>
        <authorList>
            <person name="Kim H.-S."/>
            <person name="Busman M."/>
            <person name="Brown D.W."/>
            <person name="Divon H."/>
            <person name="Uhlig S."/>
            <person name="Proctor R.H."/>
        </authorList>
    </citation>
    <scope>NUCLEOTIDE SEQUENCE [LARGE SCALE GENOMIC DNA]</scope>
    <source>
        <strain evidence="3 4">NRRL 20693</strain>
    </source>
</reference>
<dbReference type="Proteomes" id="UP000567885">
    <property type="component" value="Unassembled WGS sequence"/>
</dbReference>
<keyword evidence="2" id="KW-1133">Transmembrane helix</keyword>
<dbReference type="AlphaFoldDB" id="A0A8H5SZB8"/>
<dbReference type="EMBL" id="JAAGWQ010000159">
    <property type="protein sequence ID" value="KAF5662755.1"/>
    <property type="molecule type" value="Genomic_DNA"/>
</dbReference>
<evidence type="ECO:0000256" key="1">
    <source>
        <dbReference type="SAM" id="MobiDB-lite"/>
    </source>
</evidence>
<sequence length="270" mass="28723">MMSQHQHSPLPDSEGLQVDSNDEQAAKAPEVAAYQQDGHYYTPPMYNQPEQQQQNGVRLPFGLGLWAFTALVVLCTAIVVGAGVGGGLGAAMANKPDCPADFGSDSSAIAPSATAEPTSCPTPENTTSSDNDTAAYVPKSPSSITNLELKCPDKKNDETRYKSNLGYEFQWWCGVNAPQGAPAEGGGIVGDLAPIIAYSIEDCMEACSAVTQKDQNTGSGFRCASIVFGKRMSNEIDNQGANCWLKNATKAQGGNWGFKDDWYAYGELDD</sequence>
<evidence type="ECO:0000313" key="3">
    <source>
        <dbReference type="EMBL" id="KAF5662755.1"/>
    </source>
</evidence>
<name>A0A8H5SZB8_FUSHE</name>
<protein>
    <recommendedName>
        <fullName evidence="5">Apple domain-containing protein</fullName>
    </recommendedName>
</protein>